<accession>A0A7Y0LEB5</accession>
<feature type="chain" id="PRO_5031324971" evidence="1">
    <location>
        <begin position="21"/>
        <end position="135"/>
    </location>
</feature>
<feature type="signal peptide" evidence="1">
    <location>
        <begin position="1"/>
        <end position="20"/>
    </location>
</feature>
<dbReference type="RefSeq" id="WP_169076171.1">
    <property type="nucleotide sequence ID" value="NZ_JABBXH010000005.1"/>
</dbReference>
<organism evidence="2 3">
    <name type="scientific">Thalassotalea algicola</name>
    <dbReference type="NCBI Taxonomy" id="2716224"/>
    <lineage>
        <taxon>Bacteria</taxon>
        <taxon>Pseudomonadati</taxon>
        <taxon>Pseudomonadota</taxon>
        <taxon>Gammaproteobacteria</taxon>
        <taxon>Alteromonadales</taxon>
        <taxon>Colwelliaceae</taxon>
        <taxon>Thalassotalea</taxon>
    </lineage>
</organism>
<evidence type="ECO:0000256" key="1">
    <source>
        <dbReference type="SAM" id="SignalP"/>
    </source>
</evidence>
<evidence type="ECO:0000313" key="3">
    <source>
        <dbReference type="Proteomes" id="UP000568664"/>
    </source>
</evidence>
<dbReference type="AlphaFoldDB" id="A0A7Y0LEB5"/>
<keyword evidence="1" id="KW-0732">Signal</keyword>
<sequence length="135" mass="14488">MKIIKFVLLFSGLIAFTSQAVTVIVHPSNADALDKKVVKKIFLGKSTKFPGGSQAIPIELKDGASRASFLKAVVGKPEAKYKAYWSKRVFTGKGQAPRSVDSEAEIIDLISKNPNLIGYVSDDAVTDSVKAAGKF</sequence>
<dbReference type="Proteomes" id="UP000568664">
    <property type="component" value="Unassembled WGS sequence"/>
</dbReference>
<protein>
    <submittedName>
        <fullName evidence="2">Phosphate ABC transporter substrate-binding protein</fullName>
    </submittedName>
</protein>
<evidence type="ECO:0000313" key="2">
    <source>
        <dbReference type="EMBL" id="NMP32846.1"/>
    </source>
</evidence>
<keyword evidence="3" id="KW-1185">Reference proteome</keyword>
<name>A0A7Y0LEB5_9GAMM</name>
<dbReference type="EMBL" id="JABBXH010000005">
    <property type="protein sequence ID" value="NMP32846.1"/>
    <property type="molecule type" value="Genomic_DNA"/>
</dbReference>
<proteinExistence type="predicted"/>
<dbReference type="Gene3D" id="3.40.190.10">
    <property type="entry name" value="Periplasmic binding protein-like II"/>
    <property type="match status" value="1"/>
</dbReference>
<dbReference type="SUPFAM" id="SSF53850">
    <property type="entry name" value="Periplasmic binding protein-like II"/>
    <property type="match status" value="1"/>
</dbReference>
<reference evidence="2 3" key="1">
    <citation type="submission" date="2020-04" db="EMBL/GenBank/DDBJ databases">
        <title>Thalassotalea sp. M1531, isolated from the surface of marine red alga.</title>
        <authorList>
            <person name="Pang L."/>
            <person name="Lu D.-C."/>
        </authorList>
    </citation>
    <scope>NUCLEOTIDE SEQUENCE [LARGE SCALE GENOMIC DNA]</scope>
    <source>
        <strain evidence="2 3">M1531</strain>
    </source>
</reference>
<gene>
    <name evidence="2" type="ORF">HII17_14915</name>
</gene>
<comment type="caution">
    <text evidence="2">The sequence shown here is derived from an EMBL/GenBank/DDBJ whole genome shotgun (WGS) entry which is preliminary data.</text>
</comment>